<evidence type="ECO:0000313" key="11">
    <source>
        <dbReference type="Proteomes" id="UP000308199"/>
    </source>
</evidence>
<keyword evidence="11" id="KW-1185">Reference proteome</keyword>
<evidence type="ECO:0000256" key="1">
    <source>
        <dbReference type="ARBA" id="ARBA00004141"/>
    </source>
</evidence>
<feature type="region of interest" description="Disordered" evidence="7">
    <location>
        <begin position="690"/>
        <end position="753"/>
    </location>
</feature>
<organism evidence="10 11">
    <name type="scientific">Phellinidium pouzarii</name>
    <dbReference type="NCBI Taxonomy" id="167371"/>
    <lineage>
        <taxon>Eukaryota</taxon>
        <taxon>Fungi</taxon>
        <taxon>Dikarya</taxon>
        <taxon>Basidiomycota</taxon>
        <taxon>Agaricomycotina</taxon>
        <taxon>Agaricomycetes</taxon>
        <taxon>Hymenochaetales</taxon>
        <taxon>Hymenochaetaceae</taxon>
        <taxon>Phellinidium</taxon>
    </lineage>
</organism>
<dbReference type="Pfam" id="PF06011">
    <property type="entry name" value="TRP"/>
    <property type="match status" value="1"/>
</dbReference>
<feature type="transmembrane region" description="Helical" evidence="8">
    <location>
        <begin position="445"/>
        <end position="464"/>
    </location>
</feature>
<dbReference type="PANTHER" id="PTHR31145:SF2">
    <property type="entry name" value="FLAVIN CARRIER PROTEIN 2"/>
    <property type="match status" value="1"/>
</dbReference>
<dbReference type="EMBL" id="SGPK01000313">
    <property type="protein sequence ID" value="THH04771.1"/>
    <property type="molecule type" value="Genomic_DNA"/>
</dbReference>
<keyword evidence="6 8" id="KW-0472">Membrane</keyword>
<evidence type="ECO:0000256" key="5">
    <source>
        <dbReference type="ARBA" id="ARBA00022989"/>
    </source>
</evidence>
<dbReference type="InterPro" id="IPR032800">
    <property type="entry name" value="TRP_N"/>
</dbReference>
<comment type="subcellular location">
    <subcellularLocation>
        <location evidence="1">Membrane</location>
        <topology evidence="1">Multi-pass membrane protein</topology>
    </subcellularLocation>
</comment>
<feature type="compositionally biased region" description="Low complexity" evidence="7">
    <location>
        <begin position="694"/>
        <end position="707"/>
    </location>
</feature>
<gene>
    <name evidence="10" type="ORF">EW145_g5276</name>
</gene>
<evidence type="ECO:0000256" key="8">
    <source>
        <dbReference type="SAM" id="Phobius"/>
    </source>
</evidence>
<dbReference type="SMART" id="SM01320">
    <property type="entry name" value="TRP_N"/>
    <property type="match status" value="1"/>
</dbReference>
<dbReference type="GO" id="GO:0055085">
    <property type="term" value="P:transmembrane transport"/>
    <property type="evidence" value="ECO:0007669"/>
    <property type="project" value="TreeGrafter"/>
</dbReference>
<feature type="region of interest" description="Disordered" evidence="7">
    <location>
        <begin position="626"/>
        <end position="667"/>
    </location>
</feature>
<feature type="compositionally biased region" description="Polar residues" evidence="7">
    <location>
        <begin position="578"/>
        <end position="589"/>
    </location>
</feature>
<keyword evidence="3 8" id="KW-0812">Transmembrane</keyword>
<feature type="region of interest" description="Disordered" evidence="7">
    <location>
        <begin position="578"/>
        <end position="612"/>
    </location>
</feature>
<dbReference type="OrthoDB" id="2115177at2759"/>
<evidence type="ECO:0000256" key="4">
    <source>
        <dbReference type="ARBA" id="ARBA00022729"/>
    </source>
</evidence>
<feature type="transmembrane region" description="Helical" evidence="8">
    <location>
        <begin position="532"/>
        <end position="559"/>
    </location>
</feature>
<evidence type="ECO:0000256" key="3">
    <source>
        <dbReference type="ARBA" id="ARBA00022692"/>
    </source>
</evidence>
<dbReference type="Pfam" id="PF14558">
    <property type="entry name" value="TRP_N"/>
    <property type="match status" value="1"/>
</dbReference>
<evidence type="ECO:0000313" key="10">
    <source>
        <dbReference type="EMBL" id="THH04771.1"/>
    </source>
</evidence>
<dbReference type="Proteomes" id="UP000308199">
    <property type="component" value="Unassembled WGS sequence"/>
</dbReference>
<feature type="compositionally biased region" description="Polar residues" evidence="7">
    <location>
        <begin position="626"/>
        <end position="649"/>
    </location>
</feature>
<dbReference type="InterPro" id="IPR040241">
    <property type="entry name" value="TRP_Flc/Pkd2-like"/>
</dbReference>
<feature type="transmembrane region" description="Helical" evidence="8">
    <location>
        <begin position="350"/>
        <end position="375"/>
    </location>
</feature>
<dbReference type="GO" id="GO:0009272">
    <property type="term" value="P:fungal-type cell wall biogenesis"/>
    <property type="evidence" value="ECO:0007669"/>
    <property type="project" value="TreeGrafter"/>
</dbReference>
<evidence type="ECO:0000256" key="6">
    <source>
        <dbReference type="ARBA" id="ARBA00023136"/>
    </source>
</evidence>
<evidence type="ECO:0000256" key="2">
    <source>
        <dbReference type="ARBA" id="ARBA00010642"/>
    </source>
</evidence>
<proteinExistence type="inferred from homology"/>
<dbReference type="InterPro" id="IPR010308">
    <property type="entry name" value="TRP_C"/>
</dbReference>
<keyword evidence="5 8" id="KW-1133">Transmembrane helix</keyword>
<evidence type="ECO:0000256" key="7">
    <source>
        <dbReference type="SAM" id="MobiDB-lite"/>
    </source>
</evidence>
<sequence>MLSTVAGLRRYAVAALACVALVPFANARDQILFTSSVSYCEPPELVLVQQFDIIYFAANQSIFFNVSAASVQDNVNVTANLLVNVYGLKPINITIDLCNILSGALCPLPTYNFTGSETLPLPSSVDVASRVPSIAYSIPDLEAFAQLTLTSVDTNEVKACVQSTLANGWSTRQTAVQWSTGGILILAFASALLHSLLCSPESRAPFRFLDLFGLYQSIAASALLGLNYPVVYRMFASNFSWALGLFKADNDSHIQNSINNMRRLTGGNMDSSGSSGVELVNRKLSPYNDVSKATLAIRSLQSKMSASFFARSTGALTKRDGSTVTLTTTNVLDAGIPVWVNSLGITTQNAFMSVFFTLLILIAIVTIVAFLPVTIFALNQWTLDDSWLATLLSVITLLAVLVAIAYPTYTTIRLVRRERPWLLYRDTPHIMSSGPLYIQYRHQRWFFFITSLTAIFVRAVVIGFGHNSGLTQLIILSITELTVLLSILMLKPHETRGGDVLASTLASARVLATGLCFAFVESFNVAPIPRVVIGFVILVVFSFAVILMIINTVVNLGLFTLWREHILARFGTRIGSSLRSNSRTGSTKGSLPDLQGADRPRNPTPHHNIPLDPSVIQAYPQITPTASSSYHESPYPSTQPSPGMTSESGVGSYGSVLPRRPSHEGLGLDGLTIEERDLEEGGAAHYSPAVTHYSSSQSTPSTPHSGGSQRGSRRESWTPAAALPRMSEATEVPAELETINDQEQEERQRSPRT</sequence>
<dbReference type="PANTHER" id="PTHR31145">
    <property type="entry name" value="INTEGRAL MEMBRANE PROTEIN (AFU_ORTHOLOGUE AFUA_7G01610)"/>
    <property type="match status" value="1"/>
</dbReference>
<feature type="transmembrane region" description="Helical" evidence="8">
    <location>
        <begin position="178"/>
        <end position="197"/>
    </location>
</feature>
<evidence type="ECO:0000259" key="9">
    <source>
        <dbReference type="SMART" id="SM01320"/>
    </source>
</evidence>
<name>A0A4S4L1W9_9AGAM</name>
<feature type="transmembrane region" description="Helical" evidence="8">
    <location>
        <begin position="387"/>
        <end position="409"/>
    </location>
</feature>
<dbReference type="AlphaFoldDB" id="A0A4S4L1W9"/>
<reference evidence="10 11" key="1">
    <citation type="submission" date="2019-02" db="EMBL/GenBank/DDBJ databases">
        <title>Genome sequencing of the rare red list fungi Phellinidium pouzarii.</title>
        <authorList>
            <person name="Buettner E."/>
            <person name="Kellner H."/>
        </authorList>
    </citation>
    <scope>NUCLEOTIDE SEQUENCE [LARGE SCALE GENOMIC DNA]</scope>
    <source>
        <strain evidence="10 11">DSM 108285</strain>
    </source>
</reference>
<feature type="transmembrane region" description="Helical" evidence="8">
    <location>
        <begin position="470"/>
        <end position="488"/>
    </location>
</feature>
<dbReference type="GO" id="GO:0016020">
    <property type="term" value="C:membrane"/>
    <property type="evidence" value="ECO:0007669"/>
    <property type="project" value="UniProtKB-SubCell"/>
</dbReference>
<comment type="similarity">
    <text evidence="2">Belongs to the transient receptor potential (TRP) ion channel family.</text>
</comment>
<feature type="domain" description="ML-like" evidence="9">
    <location>
        <begin position="30"/>
        <end position="172"/>
    </location>
</feature>
<protein>
    <recommendedName>
        <fullName evidence="9">ML-like domain-containing protein</fullName>
    </recommendedName>
</protein>
<comment type="caution">
    <text evidence="10">The sequence shown here is derived from an EMBL/GenBank/DDBJ whole genome shotgun (WGS) entry which is preliminary data.</text>
</comment>
<accession>A0A4S4L1W9</accession>
<keyword evidence="4" id="KW-0732">Signal</keyword>